<evidence type="ECO:0000259" key="1">
    <source>
        <dbReference type="Pfam" id="PF14336"/>
    </source>
</evidence>
<gene>
    <name evidence="2" type="ORF">KIH39_25660</name>
</gene>
<dbReference type="KEGG" id="tsph:KIH39_25660"/>
<proteinExistence type="predicted"/>
<dbReference type="Gene3D" id="3.90.1640.20">
    <property type="entry name" value="TON_0340"/>
    <property type="match status" value="1"/>
</dbReference>
<accession>A0A8E6EV60</accession>
<dbReference type="Proteomes" id="UP000676194">
    <property type="component" value="Chromosome"/>
</dbReference>
<name>A0A8E6EV60_9BACT</name>
<dbReference type="PANTHER" id="PTHR32022">
    <property type="entry name" value="D-GLUTAMATE CYCLASE, MITOCHONDRIAL"/>
    <property type="match status" value="1"/>
</dbReference>
<evidence type="ECO:0000313" key="2">
    <source>
        <dbReference type="EMBL" id="QVL32182.1"/>
    </source>
</evidence>
<feature type="domain" description="D-glutamate cyclase-like C-terminal" evidence="1">
    <location>
        <begin position="9"/>
        <end position="335"/>
    </location>
</feature>
<dbReference type="Pfam" id="PF14336">
    <property type="entry name" value="GLUCM-like_C"/>
    <property type="match status" value="1"/>
</dbReference>
<dbReference type="GO" id="GO:0006536">
    <property type="term" value="P:glutamate metabolic process"/>
    <property type="evidence" value="ECO:0007669"/>
    <property type="project" value="TreeGrafter"/>
</dbReference>
<reference evidence="2" key="1">
    <citation type="submission" date="2021-05" db="EMBL/GenBank/DDBJ databases">
        <title>Complete genome sequence of the cellulolytic planctomycete Telmatocola sphagniphila SP2T and characterization of the first cellulase from planctomycetes.</title>
        <authorList>
            <person name="Rakitin A.L."/>
            <person name="Beletsky A.V."/>
            <person name="Naumoff D.G."/>
            <person name="Kulichevskaya I.S."/>
            <person name="Mardanov A.V."/>
            <person name="Ravin N.V."/>
            <person name="Dedysh S.N."/>
        </authorList>
    </citation>
    <scope>NUCLEOTIDE SEQUENCE</scope>
    <source>
        <strain evidence="2">SP2T</strain>
    </source>
</reference>
<protein>
    <submittedName>
        <fullName evidence="2">DUF4392 domain-containing protein</fullName>
    </submittedName>
</protein>
<dbReference type="AlphaFoldDB" id="A0A8E6EV60"/>
<dbReference type="EMBL" id="CP074694">
    <property type="protein sequence ID" value="QVL32182.1"/>
    <property type="molecule type" value="Genomic_DNA"/>
</dbReference>
<dbReference type="PANTHER" id="PTHR32022:SF10">
    <property type="entry name" value="D-GLUTAMATE CYCLASE, MITOCHONDRIAL"/>
    <property type="match status" value="1"/>
</dbReference>
<organism evidence="2 3">
    <name type="scientific">Telmatocola sphagniphila</name>
    <dbReference type="NCBI Taxonomy" id="1123043"/>
    <lineage>
        <taxon>Bacteria</taxon>
        <taxon>Pseudomonadati</taxon>
        <taxon>Planctomycetota</taxon>
        <taxon>Planctomycetia</taxon>
        <taxon>Gemmatales</taxon>
        <taxon>Gemmataceae</taxon>
    </lineage>
</organism>
<evidence type="ECO:0000313" key="3">
    <source>
        <dbReference type="Proteomes" id="UP000676194"/>
    </source>
</evidence>
<dbReference type="GO" id="GO:0047820">
    <property type="term" value="F:D-glutamate cyclase activity"/>
    <property type="evidence" value="ECO:0007669"/>
    <property type="project" value="TreeGrafter"/>
</dbReference>
<sequence length="343" mass="37449">MTFFDQILKAIQKDPGNRGLAKNPERNLFNQFPNDFQGACQSIAENLKPRIMIVTGFIIPSVSPPLGETDGPLGAVFLSKTLTELAIPVEIWTDSFAISAIAAGLEVLGLKEEIPLQGIPTKLKKEHYSRLDSFTHIIALERVGPNHVTDSIRNQQQAILGHQKWLAQGSPQASAIEIAAFENAVEPKKRNCCYTMRGQDITELMQPAHLLMPEAEQEKRPVTIGIGDGGNEIGMGKMPYSIIAENITQGGLIACRVPTDYLIVAGVSNWGAYALAAGIGLARNANAVELFHAELEKEVLEKMVRQGPLVDGVTGKKTPTVDGLSWEQYVEPFNEIRTILSEL</sequence>
<keyword evidence="3" id="KW-1185">Reference proteome</keyword>
<dbReference type="RefSeq" id="WP_213496892.1">
    <property type="nucleotide sequence ID" value="NZ_CP074694.1"/>
</dbReference>
<dbReference type="InterPro" id="IPR025504">
    <property type="entry name" value="GLUCM_C"/>
</dbReference>